<keyword evidence="2" id="KW-1185">Reference proteome</keyword>
<gene>
    <name evidence="1" type="ORF">RRF57_007181</name>
</gene>
<dbReference type="EMBL" id="JAWHQM010000019">
    <property type="protein sequence ID" value="KAK5631467.1"/>
    <property type="molecule type" value="Genomic_DNA"/>
</dbReference>
<dbReference type="Proteomes" id="UP001305414">
    <property type="component" value="Unassembled WGS sequence"/>
</dbReference>
<protein>
    <submittedName>
        <fullName evidence="1">Uncharacterized protein</fullName>
    </submittedName>
</protein>
<evidence type="ECO:0000313" key="2">
    <source>
        <dbReference type="Proteomes" id="UP001305414"/>
    </source>
</evidence>
<organism evidence="1 2">
    <name type="scientific">Xylaria bambusicola</name>
    <dbReference type="NCBI Taxonomy" id="326684"/>
    <lineage>
        <taxon>Eukaryota</taxon>
        <taxon>Fungi</taxon>
        <taxon>Dikarya</taxon>
        <taxon>Ascomycota</taxon>
        <taxon>Pezizomycotina</taxon>
        <taxon>Sordariomycetes</taxon>
        <taxon>Xylariomycetidae</taxon>
        <taxon>Xylariales</taxon>
        <taxon>Xylariaceae</taxon>
        <taxon>Xylaria</taxon>
    </lineage>
</organism>
<sequence length="68" mass="7999">MYLVAQYWGHRQLYKQHRVSVTRTTLRDPRLRAPVVSSERKRARNVIANLQADGMYSHEEVKNEMGSL</sequence>
<proteinExistence type="predicted"/>
<accession>A0AAN7UMD0</accession>
<evidence type="ECO:0000313" key="1">
    <source>
        <dbReference type="EMBL" id="KAK5631467.1"/>
    </source>
</evidence>
<comment type="caution">
    <text evidence="1">The sequence shown here is derived from an EMBL/GenBank/DDBJ whole genome shotgun (WGS) entry which is preliminary data.</text>
</comment>
<name>A0AAN7UMD0_9PEZI</name>
<dbReference type="AlphaFoldDB" id="A0AAN7UMD0"/>
<reference evidence="1 2" key="1">
    <citation type="submission" date="2023-10" db="EMBL/GenBank/DDBJ databases">
        <title>Draft genome sequence of Xylaria bambusicola isolate GMP-LS, the root and basal stem rot pathogen of sugarcane in Indonesia.</title>
        <authorList>
            <person name="Selvaraj P."/>
            <person name="Muralishankar V."/>
            <person name="Muruganantham S."/>
            <person name="Sp S."/>
            <person name="Haryani S."/>
            <person name="Lau K.J.X."/>
            <person name="Naqvi N.I."/>
        </authorList>
    </citation>
    <scope>NUCLEOTIDE SEQUENCE [LARGE SCALE GENOMIC DNA]</scope>
    <source>
        <strain evidence="1">GMP-LS</strain>
    </source>
</reference>